<comment type="subcellular location">
    <subcellularLocation>
        <location evidence="2">Cytoplasm</location>
    </subcellularLocation>
    <subcellularLocation>
        <location evidence="1">Nucleus</location>
    </subcellularLocation>
</comment>
<proteinExistence type="predicted"/>
<dbReference type="GO" id="GO:0008180">
    <property type="term" value="C:COP9 signalosome"/>
    <property type="evidence" value="ECO:0007669"/>
    <property type="project" value="UniProtKB-KW"/>
</dbReference>
<dbReference type="EMBL" id="BRXX01000008">
    <property type="protein sequence ID" value="GMH81800.1"/>
    <property type="molecule type" value="Genomic_DNA"/>
</dbReference>
<protein>
    <recommendedName>
        <fullName evidence="6">26S proteasome regulatory subunit Rpn7 N-terminal domain-containing protein</fullName>
    </recommendedName>
</protein>
<dbReference type="PANTHER" id="PTHR14145:SF2">
    <property type="entry name" value="COP9 SIGNALOSOME COMPLEX SUBUNIT 1"/>
    <property type="match status" value="1"/>
</dbReference>
<feature type="domain" description="26S proteasome regulatory subunit Rpn7 N-terminal" evidence="6">
    <location>
        <begin position="92"/>
        <end position="264"/>
    </location>
</feature>
<dbReference type="AlphaFoldDB" id="A0A9W7EL35"/>
<dbReference type="Pfam" id="PF10602">
    <property type="entry name" value="RPN7"/>
    <property type="match status" value="1"/>
</dbReference>
<keyword evidence="4" id="KW-0736">Signalosome</keyword>
<dbReference type="InterPro" id="IPR019585">
    <property type="entry name" value="Rpn7/CSN1"/>
</dbReference>
<sequence length="324" mass="36092">MSQATEMTDAETPKLIDVKDFDLTTLKSYTGPALLSRLHYISSSTFVPLSLRSEALKLLRDALKDTLNTDMYRKTFTEGDEEVRKMAGGQIDEEWLDSTSKTSKTSLSHLDANLQHSKTTLQKPLILSSYRSLASHHLLTGSLVDALKCYLRSRDFLPGANEISQMCLDVVGVSVELKNFQHVMSYCNKAEHTNEFKKDDVTNGKISACKGLALLHQKNYSLAASAFTSLPPPFPYPTTLTPSTIALYSSVLSLATSPPSTLKSLLQNPTYKTYLYGHPLLQTLLESYTLSNYTLTLQTFTQLLPQLHLDVHLGPHKLVKLFLN</sequence>
<dbReference type="PANTHER" id="PTHR14145">
    <property type="entry name" value="26S PROTESOME SUBUNIT 6"/>
    <property type="match status" value="1"/>
</dbReference>
<organism evidence="7 8">
    <name type="scientific">Triparma verrucosa</name>
    <dbReference type="NCBI Taxonomy" id="1606542"/>
    <lineage>
        <taxon>Eukaryota</taxon>
        <taxon>Sar</taxon>
        <taxon>Stramenopiles</taxon>
        <taxon>Ochrophyta</taxon>
        <taxon>Bolidophyceae</taxon>
        <taxon>Parmales</taxon>
        <taxon>Triparmaceae</taxon>
        <taxon>Triparma</taxon>
    </lineage>
</organism>
<dbReference type="Proteomes" id="UP001165160">
    <property type="component" value="Unassembled WGS sequence"/>
</dbReference>
<dbReference type="GO" id="GO:0005737">
    <property type="term" value="C:cytoplasm"/>
    <property type="evidence" value="ECO:0007669"/>
    <property type="project" value="UniProtKB-SubCell"/>
</dbReference>
<keyword evidence="3" id="KW-0963">Cytoplasm</keyword>
<evidence type="ECO:0000256" key="5">
    <source>
        <dbReference type="ARBA" id="ARBA00023242"/>
    </source>
</evidence>
<reference evidence="8" key="1">
    <citation type="journal article" date="2023" name="Commun. Biol.">
        <title>Genome analysis of Parmales, the sister group of diatoms, reveals the evolutionary specialization of diatoms from phago-mixotrophs to photoautotrophs.</title>
        <authorList>
            <person name="Ban H."/>
            <person name="Sato S."/>
            <person name="Yoshikawa S."/>
            <person name="Yamada K."/>
            <person name="Nakamura Y."/>
            <person name="Ichinomiya M."/>
            <person name="Sato N."/>
            <person name="Blanc-Mathieu R."/>
            <person name="Endo H."/>
            <person name="Kuwata A."/>
            <person name="Ogata H."/>
        </authorList>
    </citation>
    <scope>NUCLEOTIDE SEQUENCE [LARGE SCALE GENOMIC DNA]</scope>
    <source>
        <strain evidence="8">NIES 3699</strain>
    </source>
</reference>
<evidence type="ECO:0000313" key="8">
    <source>
        <dbReference type="Proteomes" id="UP001165160"/>
    </source>
</evidence>
<name>A0A9W7EL35_9STRA</name>
<keyword evidence="8" id="KW-1185">Reference proteome</keyword>
<dbReference type="Gene3D" id="1.25.40.570">
    <property type="match status" value="1"/>
</dbReference>
<evidence type="ECO:0000313" key="7">
    <source>
        <dbReference type="EMBL" id="GMH81800.1"/>
    </source>
</evidence>
<evidence type="ECO:0000259" key="6">
    <source>
        <dbReference type="Pfam" id="PF10602"/>
    </source>
</evidence>
<dbReference type="InterPro" id="IPR045135">
    <property type="entry name" value="Rpn7_N"/>
</dbReference>
<comment type="caution">
    <text evidence="7">The sequence shown here is derived from an EMBL/GenBank/DDBJ whole genome shotgun (WGS) entry which is preliminary data.</text>
</comment>
<evidence type="ECO:0000256" key="3">
    <source>
        <dbReference type="ARBA" id="ARBA00022490"/>
    </source>
</evidence>
<gene>
    <name evidence="7" type="ORF">TrVE_jg5361</name>
</gene>
<evidence type="ECO:0000256" key="4">
    <source>
        <dbReference type="ARBA" id="ARBA00022790"/>
    </source>
</evidence>
<evidence type="ECO:0000256" key="2">
    <source>
        <dbReference type="ARBA" id="ARBA00004496"/>
    </source>
</evidence>
<keyword evidence="5" id="KW-0539">Nucleus</keyword>
<evidence type="ECO:0000256" key="1">
    <source>
        <dbReference type="ARBA" id="ARBA00004123"/>
    </source>
</evidence>
<accession>A0A9W7EL35</accession>